<dbReference type="STRING" id="66969.Lwal_1572"/>
<protein>
    <recommendedName>
        <fullName evidence="1">HTH luxR-type domain-containing protein</fullName>
    </recommendedName>
</protein>
<dbReference type="GO" id="GO:0003677">
    <property type="term" value="F:DNA binding"/>
    <property type="evidence" value="ECO:0007669"/>
    <property type="project" value="InterPro"/>
</dbReference>
<dbReference type="InterPro" id="IPR000792">
    <property type="entry name" value="Tscrpt_reg_LuxR_C"/>
</dbReference>
<dbReference type="AlphaFoldDB" id="A0A0W1ABS9"/>
<dbReference type="EMBL" id="LNZB01000038">
    <property type="protein sequence ID" value="KTD78802.1"/>
    <property type="molecule type" value="Genomic_DNA"/>
</dbReference>
<accession>A0A0W1ABS9</accession>
<gene>
    <name evidence="2" type="ORF">Lwal_1572</name>
</gene>
<feature type="domain" description="HTH luxR-type" evidence="1">
    <location>
        <begin position="190"/>
        <end position="252"/>
    </location>
</feature>
<keyword evidence="3" id="KW-1185">Reference proteome</keyword>
<evidence type="ECO:0000313" key="2">
    <source>
        <dbReference type="EMBL" id="KTD78802.1"/>
    </source>
</evidence>
<dbReference type="Pfam" id="PF00196">
    <property type="entry name" value="GerE"/>
    <property type="match status" value="1"/>
</dbReference>
<name>A0A0W1ABS9_9GAMM</name>
<dbReference type="PROSITE" id="PS50043">
    <property type="entry name" value="HTH_LUXR_2"/>
    <property type="match status" value="1"/>
</dbReference>
<evidence type="ECO:0000313" key="3">
    <source>
        <dbReference type="Proteomes" id="UP000054729"/>
    </source>
</evidence>
<dbReference type="Gene3D" id="1.10.10.10">
    <property type="entry name" value="Winged helix-like DNA-binding domain superfamily/Winged helix DNA-binding domain"/>
    <property type="match status" value="1"/>
</dbReference>
<dbReference type="PRINTS" id="PR00038">
    <property type="entry name" value="HTHLUXR"/>
</dbReference>
<reference evidence="2 3" key="1">
    <citation type="submission" date="2015-11" db="EMBL/GenBank/DDBJ databases">
        <title>Genomic analysis of 38 Legionella species identifies large and diverse effector repertoires.</title>
        <authorList>
            <person name="Burstein D."/>
            <person name="Amaro F."/>
            <person name="Zusman T."/>
            <person name="Lifshitz Z."/>
            <person name="Cohen O."/>
            <person name="Gilbert J.A."/>
            <person name="Pupko T."/>
            <person name="Shuman H.A."/>
            <person name="Segal G."/>
        </authorList>
    </citation>
    <scope>NUCLEOTIDE SEQUENCE [LARGE SCALE GENOMIC DNA]</scope>
    <source>
        <strain evidence="2 3">ATCC 51914</strain>
    </source>
</reference>
<dbReference type="GO" id="GO:0006355">
    <property type="term" value="P:regulation of DNA-templated transcription"/>
    <property type="evidence" value="ECO:0007669"/>
    <property type="project" value="InterPro"/>
</dbReference>
<dbReference type="PATRIC" id="fig|66969.6.peg.1715"/>
<sequence length="252" mass="29380">MSLRIASDHPTLSLKTKIQEVCDEFMTNHGFNYFQYLRCYHDGSIGLLTNNTGLLEYFQHVDNSPVVFSSYTEDHQTSSSYWFLWDEELPQMPVQLAREKFNIRNGITFVKRSKNHYDMIAVATPDEPANAGAFYMNKLKLMEHYFNEFEIANHDLIQLMNKNPILLPESYRDTNYKELCLSQGNVFVKGKMGPSYVTTQELSCLRLLIHGKSFKEIAQILEISPRTVETYLQRVKHRTGLNPHHEMELMNL</sequence>
<dbReference type="InterPro" id="IPR036388">
    <property type="entry name" value="WH-like_DNA-bd_sf"/>
</dbReference>
<proteinExistence type="predicted"/>
<comment type="caution">
    <text evidence="2">The sequence shown here is derived from an EMBL/GenBank/DDBJ whole genome shotgun (WGS) entry which is preliminary data.</text>
</comment>
<dbReference type="OrthoDB" id="5634505at2"/>
<evidence type="ECO:0000259" key="1">
    <source>
        <dbReference type="PROSITE" id="PS50043"/>
    </source>
</evidence>
<dbReference type="CDD" id="cd06170">
    <property type="entry name" value="LuxR_C_like"/>
    <property type="match status" value="1"/>
</dbReference>
<dbReference type="SUPFAM" id="SSF46894">
    <property type="entry name" value="C-terminal effector domain of the bipartite response regulators"/>
    <property type="match status" value="1"/>
</dbReference>
<dbReference type="Proteomes" id="UP000054729">
    <property type="component" value="Unassembled WGS sequence"/>
</dbReference>
<dbReference type="SMART" id="SM00421">
    <property type="entry name" value="HTH_LUXR"/>
    <property type="match status" value="1"/>
</dbReference>
<organism evidence="2 3">
    <name type="scientific">Legionella waltersii</name>
    <dbReference type="NCBI Taxonomy" id="66969"/>
    <lineage>
        <taxon>Bacteria</taxon>
        <taxon>Pseudomonadati</taxon>
        <taxon>Pseudomonadota</taxon>
        <taxon>Gammaproteobacteria</taxon>
        <taxon>Legionellales</taxon>
        <taxon>Legionellaceae</taxon>
        <taxon>Legionella</taxon>
    </lineage>
</organism>
<dbReference type="InterPro" id="IPR016032">
    <property type="entry name" value="Sig_transdc_resp-reg_C-effctor"/>
</dbReference>